<keyword evidence="1" id="KW-0812">Transmembrane</keyword>
<feature type="non-terminal residue" evidence="2">
    <location>
        <position position="1"/>
    </location>
</feature>
<feature type="transmembrane region" description="Helical" evidence="1">
    <location>
        <begin position="45"/>
        <end position="69"/>
    </location>
</feature>
<evidence type="ECO:0000313" key="3">
    <source>
        <dbReference type="Proteomes" id="UP000001292"/>
    </source>
</evidence>
<name>B4IPV1_DROSE</name>
<accession>B4IPV1</accession>
<keyword evidence="1" id="KW-1133">Transmembrane helix</keyword>
<keyword evidence="3" id="KW-1185">Reference proteome</keyword>
<sequence length="77" mass="8865">LEEYPVISLLLWRFFLPSLSRVLLDNGRRVGPDGIRIFGPLVGDLFGVFGYILWKILGLFRLALLRVFFHYATIALI</sequence>
<gene>
    <name evidence="2" type="primary">Dsec\GM16398</name>
    <name evidence="2" type="ORF">Dsec_GM16398</name>
</gene>
<organism evidence="3">
    <name type="scientific">Drosophila sechellia</name>
    <name type="common">Fruit fly</name>
    <dbReference type="NCBI Taxonomy" id="7238"/>
    <lineage>
        <taxon>Eukaryota</taxon>
        <taxon>Metazoa</taxon>
        <taxon>Ecdysozoa</taxon>
        <taxon>Arthropoda</taxon>
        <taxon>Hexapoda</taxon>
        <taxon>Insecta</taxon>
        <taxon>Pterygota</taxon>
        <taxon>Neoptera</taxon>
        <taxon>Endopterygota</taxon>
        <taxon>Diptera</taxon>
        <taxon>Brachycera</taxon>
        <taxon>Muscomorpha</taxon>
        <taxon>Ephydroidea</taxon>
        <taxon>Drosophilidae</taxon>
        <taxon>Drosophila</taxon>
        <taxon>Sophophora</taxon>
    </lineage>
</organism>
<proteinExistence type="predicted"/>
<evidence type="ECO:0000313" key="2">
    <source>
        <dbReference type="EMBL" id="EDW55922.1"/>
    </source>
</evidence>
<keyword evidence="1" id="KW-0472">Membrane</keyword>
<dbReference type="EMBL" id="CH683784">
    <property type="protein sequence ID" value="EDW55922.1"/>
    <property type="molecule type" value="Genomic_DNA"/>
</dbReference>
<dbReference type="Proteomes" id="UP000001292">
    <property type="component" value="Unassembled WGS sequence"/>
</dbReference>
<dbReference type="AlphaFoldDB" id="B4IPV1"/>
<reference evidence="2 3" key="1">
    <citation type="journal article" date="2007" name="Nature">
        <title>Evolution of genes and genomes on the Drosophila phylogeny.</title>
        <authorList>
            <consortium name="Drosophila 12 Genomes Consortium"/>
            <person name="Clark A.G."/>
            <person name="Eisen M.B."/>
            <person name="Smith D.R."/>
            <person name="Bergman C.M."/>
            <person name="Oliver B."/>
            <person name="Markow T.A."/>
            <person name="Kaufman T.C."/>
            <person name="Kellis M."/>
            <person name="Gelbart W."/>
            <person name="Iyer V.N."/>
            <person name="Pollard D.A."/>
            <person name="Sackton T.B."/>
            <person name="Larracuente A.M."/>
            <person name="Singh N.D."/>
            <person name="Abad J.P."/>
            <person name="Abt D.N."/>
            <person name="Adryan B."/>
            <person name="Aguade M."/>
            <person name="Akashi H."/>
            <person name="Anderson W.W."/>
            <person name="Aquadro C.F."/>
            <person name="Ardell D.H."/>
            <person name="Arguello R."/>
            <person name="Artieri C.G."/>
            <person name="Barbash D.A."/>
            <person name="Barker D."/>
            <person name="Barsanti P."/>
            <person name="Batterham P."/>
            <person name="Batzoglou S."/>
            <person name="Begun D."/>
            <person name="Bhutkar A."/>
            <person name="Blanco E."/>
            <person name="Bosak S.A."/>
            <person name="Bradley R.K."/>
            <person name="Brand A.D."/>
            <person name="Brent M.R."/>
            <person name="Brooks A.N."/>
            <person name="Brown R.H."/>
            <person name="Butlin R.K."/>
            <person name="Caggese C."/>
            <person name="Calvi B.R."/>
            <person name="Bernardo de Carvalho A."/>
            <person name="Caspi A."/>
            <person name="Castrezana S."/>
            <person name="Celniker S.E."/>
            <person name="Chang J.L."/>
            <person name="Chapple C."/>
            <person name="Chatterji S."/>
            <person name="Chinwalla A."/>
            <person name="Civetta A."/>
            <person name="Clifton S.W."/>
            <person name="Comeron J.M."/>
            <person name="Costello J.C."/>
            <person name="Coyne J.A."/>
            <person name="Daub J."/>
            <person name="David R.G."/>
            <person name="Delcher A.L."/>
            <person name="Delehaunty K."/>
            <person name="Do C.B."/>
            <person name="Ebling H."/>
            <person name="Edwards K."/>
            <person name="Eickbush T."/>
            <person name="Evans J.D."/>
            <person name="Filipski A."/>
            <person name="Findeiss S."/>
            <person name="Freyhult E."/>
            <person name="Fulton L."/>
            <person name="Fulton R."/>
            <person name="Garcia A.C."/>
            <person name="Gardiner A."/>
            <person name="Garfield D.A."/>
            <person name="Garvin B.E."/>
            <person name="Gibson G."/>
            <person name="Gilbert D."/>
            <person name="Gnerre S."/>
            <person name="Godfrey J."/>
            <person name="Good R."/>
            <person name="Gotea V."/>
            <person name="Gravely B."/>
            <person name="Greenberg A.J."/>
            <person name="Griffiths-Jones S."/>
            <person name="Gross S."/>
            <person name="Guigo R."/>
            <person name="Gustafson E.A."/>
            <person name="Haerty W."/>
            <person name="Hahn M.W."/>
            <person name="Halligan D.L."/>
            <person name="Halpern A.L."/>
            <person name="Halter G.M."/>
            <person name="Han M.V."/>
            <person name="Heger A."/>
            <person name="Hillier L."/>
            <person name="Hinrichs A.S."/>
            <person name="Holmes I."/>
            <person name="Hoskins R.A."/>
            <person name="Hubisz M.J."/>
            <person name="Hultmark D."/>
            <person name="Huntley M.A."/>
            <person name="Jaffe D.B."/>
            <person name="Jagadeeshan S."/>
            <person name="Jeck W.R."/>
            <person name="Johnson J."/>
            <person name="Jones C.D."/>
            <person name="Jordan W.C."/>
            <person name="Karpen G.H."/>
            <person name="Kataoka E."/>
            <person name="Keightley P.D."/>
            <person name="Kheradpour P."/>
            <person name="Kirkness E.F."/>
            <person name="Koerich L.B."/>
            <person name="Kristiansen K."/>
            <person name="Kudrna D."/>
            <person name="Kulathinal R.J."/>
            <person name="Kumar S."/>
            <person name="Kwok R."/>
            <person name="Lander E."/>
            <person name="Langley C.H."/>
            <person name="Lapoint R."/>
            <person name="Lazzaro B.P."/>
            <person name="Lee S.J."/>
            <person name="Levesque L."/>
            <person name="Li R."/>
            <person name="Lin C.F."/>
            <person name="Lin M.F."/>
            <person name="Lindblad-Toh K."/>
            <person name="Llopart A."/>
            <person name="Long M."/>
            <person name="Low L."/>
            <person name="Lozovsky E."/>
            <person name="Lu J."/>
            <person name="Luo M."/>
            <person name="Machado C.A."/>
            <person name="Makalowski W."/>
            <person name="Marzo M."/>
            <person name="Matsuda M."/>
            <person name="Matzkin L."/>
            <person name="McAllister B."/>
            <person name="McBride C.S."/>
            <person name="McKernan B."/>
            <person name="McKernan K."/>
            <person name="Mendez-Lago M."/>
            <person name="Minx P."/>
            <person name="Mollenhauer M.U."/>
            <person name="Montooth K."/>
            <person name="Mount S.M."/>
            <person name="Mu X."/>
            <person name="Myers E."/>
            <person name="Negre B."/>
            <person name="Newfeld S."/>
            <person name="Nielsen R."/>
            <person name="Noor M.A."/>
            <person name="O'Grady P."/>
            <person name="Pachter L."/>
            <person name="Papaceit M."/>
            <person name="Parisi M.J."/>
            <person name="Parisi M."/>
            <person name="Parts L."/>
            <person name="Pedersen J.S."/>
            <person name="Pesole G."/>
            <person name="Phillippy A.M."/>
            <person name="Ponting C.P."/>
            <person name="Pop M."/>
            <person name="Porcelli D."/>
            <person name="Powell J.R."/>
            <person name="Prohaska S."/>
            <person name="Pruitt K."/>
            <person name="Puig M."/>
            <person name="Quesneville H."/>
            <person name="Ram K.R."/>
            <person name="Rand D."/>
            <person name="Rasmussen M.D."/>
            <person name="Reed L.K."/>
            <person name="Reenan R."/>
            <person name="Reily A."/>
            <person name="Remington K.A."/>
            <person name="Rieger T.T."/>
            <person name="Ritchie M.G."/>
            <person name="Robin C."/>
            <person name="Rogers Y.H."/>
            <person name="Rohde C."/>
            <person name="Rozas J."/>
            <person name="Rubenfield M.J."/>
            <person name="Ruiz A."/>
            <person name="Russo S."/>
            <person name="Salzberg S.L."/>
            <person name="Sanchez-Gracia A."/>
            <person name="Saranga D.J."/>
            <person name="Sato H."/>
            <person name="Schaeffer S.W."/>
            <person name="Schatz M.C."/>
            <person name="Schlenke T."/>
            <person name="Schwartz R."/>
            <person name="Segarra C."/>
            <person name="Singh R.S."/>
            <person name="Sirot L."/>
            <person name="Sirota M."/>
            <person name="Sisneros N.B."/>
            <person name="Smith C.D."/>
            <person name="Smith T.F."/>
            <person name="Spieth J."/>
            <person name="Stage D.E."/>
            <person name="Stark A."/>
            <person name="Stephan W."/>
            <person name="Strausberg R.L."/>
            <person name="Strempel S."/>
            <person name="Sturgill D."/>
            <person name="Sutton G."/>
            <person name="Sutton G.G."/>
            <person name="Tao W."/>
            <person name="Teichmann S."/>
            <person name="Tobari Y.N."/>
            <person name="Tomimura Y."/>
            <person name="Tsolas J.M."/>
            <person name="Valente V.L."/>
            <person name="Venter E."/>
            <person name="Venter J.C."/>
            <person name="Vicario S."/>
            <person name="Vieira F.G."/>
            <person name="Vilella A.J."/>
            <person name="Villasante A."/>
            <person name="Walenz B."/>
            <person name="Wang J."/>
            <person name="Wasserman M."/>
            <person name="Watts T."/>
            <person name="Wilson D."/>
            <person name="Wilson R.K."/>
            <person name="Wing R.A."/>
            <person name="Wolfner M.F."/>
            <person name="Wong A."/>
            <person name="Wong G.K."/>
            <person name="Wu C.I."/>
            <person name="Wu G."/>
            <person name="Yamamoto D."/>
            <person name="Yang H.P."/>
            <person name="Yang S.P."/>
            <person name="Yorke J.A."/>
            <person name="Yoshida K."/>
            <person name="Zdobnov E."/>
            <person name="Zhang P."/>
            <person name="Zhang Y."/>
            <person name="Zimin A.V."/>
            <person name="Baldwin J."/>
            <person name="Abdouelleil A."/>
            <person name="Abdulkadir J."/>
            <person name="Abebe A."/>
            <person name="Abera B."/>
            <person name="Abreu J."/>
            <person name="Acer S.C."/>
            <person name="Aftuck L."/>
            <person name="Alexander A."/>
            <person name="An P."/>
            <person name="Anderson E."/>
            <person name="Anderson S."/>
            <person name="Arachi H."/>
            <person name="Azer M."/>
            <person name="Bachantsang P."/>
            <person name="Barry A."/>
            <person name="Bayul T."/>
            <person name="Berlin A."/>
            <person name="Bessette D."/>
            <person name="Bloom T."/>
            <person name="Blye J."/>
            <person name="Boguslavskiy L."/>
            <person name="Bonnet C."/>
            <person name="Boukhgalter B."/>
            <person name="Bourzgui I."/>
            <person name="Brown A."/>
            <person name="Cahill P."/>
            <person name="Channer S."/>
            <person name="Cheshatsang Y."/>
            <person name="Chuda L."/>
            <person name="Citroen M."/>
            <person name="Collymore A."/>
            <person name="Cooke P."/>
            <person name="Costello M."/>
            <person name="D'Aco K."/>
            <person name="Daza R."/>
            <person name="De Haan G."/>
            <person name="DeGray S."/>
            <person name="DeMaso C."/>
            <person name="Dhargay N."/>
            <person name="Dooley K."/>
            <person name="Dooley E."/>
            <person name="Doricent M."/>
            <person name="Dorje P."/>
            <person name="Dorjee K."/>
            <person name="Dupes A."/>
            <person name="Elong R."/>
            <person name="Falk J."/>
            <person name="Farina A."/>
            <person name="Faro S."/>
            <person name="Ferguson D."/>
            <person name="Fisher S."/>
            <person name="Foley C.D."/>
            <person name="Franke A."/>
            <person name="Friedrich D."/>
            <person name="Gadbois L."/>
            <person name="Gearin G."/>
            <person name="Gearin C.R."/>
            <person name="Giannoukos G."/>
            <person name="Goode T."/>
            <person name="Graham J."/>
            <person name="Grandbois E."/>
            <person name="Grewal S."/>
            <person name="Gyaltsen K."/>
            <person name="Hafez N."/>
            <person name="Hagos B."/>
            <person name="Hall J."/>
            <person name="Henson C."/>
            <person name="Hollinger A."/>
            <person name="Honan T."/>
            <person name="Huard M.D."/>
            <person name="Hughes L."/>
            <person name="Hurhula B."/>
            <person name="Husby M.E."/>
            <person name="Kamat A."/>
            <person name="Kanga B."/>
            <person name="Kashin S."/>
            <person name="Khazanovich D."/>
            <person name="Kisner P."/>
            <person name="Lance K."/>
            <person name="Lara M."/>
            <person name="Lee W."/>
            <person name="Lennon N."/>
            <person name="Letendre F."/>
            <person name="LeVine R."/>
            <person name="Lipovsky A."/>
            <person name="Liu X."/>
            <person name="Liu J."/>
            <person name="Liu S."/>
            <person name="Lokyitsang T."/>
            <person name="Lokyitsang Y."/>
            <person name="Lubonja R."/>
            <person name="Lui A."/>
            <person name="MacDonald P."/>
            <person name="Magnisalis V."/>
            <person name="Maru K."/>
            <person name="Matthews C."/>
            <person name="McCusker W."/>
            <person name="McDonough S."/>
            <person name="Mehta T."/>
            <person name="Meldrim J."/>
            <person name="Meneus L."/>
            <person name="Mihai O."/>
            <person name="Mihalev A."/>
            <person name="Mihova T."/>
            <person name="Mittelman R."/>
            <person name="Mlenga V."/>
            <person name="Montmayeur A."/>
            <person name="Mulrain L."/>
            <person name="Navidi A."/>
            <person name="Naylor J."/>
            <person name="Negash T."/>
            <person name="Nguyen T."/>
            <person name="Nguyen N."/>
            <person name="Nicol R."/>
            <person name="Norbu C."/>
            <person name="Norbu N."/>
            <person name="Novod N."/>
            <person name="O'Neill B."/>
            <person name="Osman S."/>
            <person name="Markiewicz E."/>
            <person name="Oyono O.L."/>
            <person name="Patti C."/>
            <person name="Phunkhang P."/>
            <person name="Pierre F."/>
            <person name="Priest M."/>
            <person name="Raghuraman S."/>
            <person name="Rege F."/>
            <person name="Reyes R."/>
            <person name="Rise C."/>
            <person name="Rogov P."/>
            <person name="Ross K."/>
            <person name="Ryan E."/>
            <person name="Settipalli S."/>
            <person name="Shea T."/>
            <person name="Sherpa N."/>
            <person name="Shi L."/>
            <person name="Shih D."/>
            <person name="Sparrow T."/>
            <person name="Spaulding J."/>
            <person name="Stalker J."/>
            <person name="Stange-Thomann N."/>
            <person name="Stavropoulos S."/>
            <person name="Stone C."/>
            <person name="Strader C."/>
            <person name="Tesfaye S."/>
            <person name="Thomson T."/>
            <person name="Thoulutsang Y."/>
            <person name="Thoulutsang D."/>
            <person name="Topham K."/>
            <person name="Topping I."/>
            <person name="Tsamla T."/>
            <person name="Vassiliev H."/>
            <person name="Vo A."/>
            <person name="Wangchuk T."/>
            <person name="Wangdi T."/>
            <person name="Weiand M."/>
            <person name="Wilkinson J."/>
            <person name="Wilson A."/>
            <person name="Yadav S."/>
            <person name="Young G."/>
            <person name="Yu Q."/>
            <person name="Zembek L."/>
            <person name="Zhong D."/>
            <person name="Zimmer A."/>
            <person name="Zwirko Z."/>
            <person name="Jaffe D.B."/>
            <person name="Alvarez P."/>
            <person name="Brockman W."/>
            <person name="Butler J."/>
            <person name="Chin C."/>
            <person name="Gnerre S."/>
            <person name="Grabherr M."/>
            <person name="Kleber M."/>
            <person name="Mauceli E."/>
            <person name="MacCallum I."/>
        </authorList>
    </citation>
    <scope>NUCLEOTIDE SEQUENCE [LARGE SCALE GENOMIC DNA]</scope>
    <source>
        <strain evidence="3">Rob3c / Tucson 14021-0248.25</strain>
    </source>
</reference>
<protein>
    <submittedName>
        <fullName evidence="2">GM16398</fullName>
    </submittedName>
</protein>
<evidence type="ECO:0000256" key="1">
    <source>
        <dbReference type="SAM" id="Phobius"/>
    </source>
</evidence>
<dbReference type="HOGENOM" id="CLU_2640768_0_0_1"/>